<dbReference type="PANTHER" id="PTHR10241">
    <property type="entry name" value="LETHAL 2 GIANT LARVAE PROTEIN"/>
    <property type="match status" value="1"/>
</dbReference>
<accession>A0A317XPF1</accession>
<feature type="compositionally biased region" description="Polar residues" evidence="4">
    <location>
        <begin position="868"/>
        <end position="879"/>
    </location>
</feature>
<dbReference type="SUPFAM" id="SSF50978">
    <property type="entry name" value="WD40 repeat-like"/>
    <property type="match status" value="1"/>
</dbReference>
<evidence type="ECO:0000256" key="1">
    <source>
        <dbReference type="ARBA" id="ARBA00008070"/>
    </source>
</evidence>
<dbReference type="EMBL" id="KZ819193">
    <property type="protein sequence ID" value="PWZ00244.1"/>
    <property type="molecule type" value="Genomic_DNA"/>
</dbReference>
<dbReference type="SMART" id="SM00320">
    <property type="entry name" value="WD40"/>
    <property type="match status" value="4"/>
</dbReference>
<evidence type="ECO:0000313" key="7">
    <source>
        <dbReference type="Proteomes" id="UP000246740"/>
    </source>
</evidence>
<feature type="domain" description="Lethal giant larvae (Lgl)-like C-terminal" evidence="5">
    <location>
        <begin position="933"/>
        <end position="1302"/>
    </location>
</feature>
<evidence type="ECO:0000256" key="4">
    <source>
        <dbReference type="SAM" id="MobiDB-lite"/>
    </source>
</evidence>
<dbReference type="InterPro" id="IPR013905">
    <property type="entry name" value="Lgl_C_dom"/>
</dbReference>
<evidence type="ECO:0000259" key="5">
    <source>
        <dbReference type="Pfam" id="PF08596"/>
    </source>
</evidence>
<feature type="repeat" description="WD" evidence="3">
    <location>
        <begin position="294"/>
        <end position="335"/>
    </location>
</feature>
<dbReference type="GO" id="GO:0005886">
    <property type="term" value="C:plasma membrane"/>
    <property type="evidence" value="ECO:0007669"/>
    <property type="project" value="TreeGrafter"/>
</dbReference>
<evidence type="ECO:0000313" key="6">
    <source>
        <dbReference type="EMBL" id="PWZ00244.1"/>
    </source>
</evidence>
<reference evidence="6 7" key="1">
    <citation type="journal article" date="2018" name="Mol. Biol. Evol.">
        <title>Broad Genomic Sampling Reveals a Smut Pathogenic Ancestry of the Fungal Clade Ustilaginomycotina.</title>
        <authorList>
            <person name="Kijpornyongpan T."/>
            <person name="Mondo S.J."/>
            <person name="Barry K."/>
            <person name="Sandor L."/>
            <person name="Lee J."/>
            <person name="Lipzen A."/>
            <person name="Pangilinan J."/>
            <person name="LaButti K."/>
            <person name="Hainaut M."/>
            <person name="Henrissat B."/>
            <person name="Grigoriev I.V."/>
            <person name="Spatafora J.W."/>
            <person name="Aime M.C."/>
        </authorList>
    </citation>
    <scope>NUCLEOTIDE SEQUENCE [LARGE SCALE GENOMIC DNA]</scope>
    <source>
        <strain evidence="6 7">MCA 3645</strain>
    </source>
</reference>
<comment type="similarity">
    <text evidence="1">Belongs to the WD repeat L(2)GL family.</text>
</comment>
<feature type="region of interest" description="Disordered" evidence="4">
    <location>
        <begin position="134"/>
        <end position="167"/>
    </location>
</feature>
<dbReference type="GO" id="GO:0019905">
    <property type="term" value="F:syntaxin binding"/>
    <property type="evidence" value="ECO:0007669"/>
    <property type="project" value="TreeGrafter"/>
</dbReference>
<feature type="compositionally biased region" description="Polar residues" evidence="4">
    <location>
        <begin position="811"/>
        <end position="827"/>
    </location>
</feature>
<evidence type="ECO:0000256" key="3">
    <source>
        <dbReference type="PROSITE-ProRule" id="PRU00221"/>
    </source>
</evidence>
<proteinExistence type="inferred from homology"/>
<dbReference type="GO" id="GO:0006887">
    <property type="term" value="P:exocytosis"/>
    <property type="evidence" value="ECO:0007669"/>
    <property type="project" value="UniProtKB-KW"/>
</dbReference>
<keyword evidence="7" id="KW-1185">Reference proteome</keyword>
<dbReference type="Proteomes" id="UP000246740">
    <property type="component" value="Unassembled WGS sequence"/>
</dbReference>
<feature type="region of interest" description="Disordered" evidence="4">
    <location>
        <begin position="537"/>
        <end position="559"/>
    </location>
</feature>
<dbReference type="InterPro" id="IPR036322">
    <property type="entry name" value="WD40_repeat_dom_sf"/>
</dbReference>
<dbReference type="PROSITE" id="PS50082">
    <property type="entry name" value="WD_REPEATS_2"/>
    <property type="match status" value="1"/>
</dbReference>
<feature type="region of interest" description="Disordered" evidence="4">
    <location>
        <begin position="380"/>
        <end position="413"/>
    </location>
</feature>
<protein>
    <recommendedName>
        <fullName evidence="5">Lethal giant larvae (Lgl)-like C-terminal domain-containing protein</fullName>
    </recommendedName>
</protein>
<dbReference type="STRING" id="1882483.A0A317XPF1"/>
<sequence length="1421" mass="154478">MPPSWIKTLQERAAYAGGSKVPDLLYHTDWSRSLGNAQLSASGTFNEGLLAGLSLPGEVSVMAYEPVLGFLAVGTTIGTIHVFGAPAVQISFTLRPAHKVSYLAFKSEEALLVCIDEKDNISVYDLKRPDPQIRAAHGSSTSQYRASTASTGHSLTGPPHPDTPQRVGVHTARNRVTCIEVSSAHSHVFLGLRDGTVDTFDLERMCPSPYRVPNLWWEEEEILRKSGVPDAPNRRHVPLIVEICTHPKDINQLLLAYEGGAILLDVKERAVLKTFQLRLLPGAPGAGGDPNLVWTERSSPATCIAWRPDGEVFAMGHEDGCISFWHVRDDEKPLMVRTLDQLDVEKPSPSMEALEMPRPLREPIFKLAWSGFPEKTWMEMASQSASSWQGSSTQQQNQQKQPEGNERERPASVRGTIVTVLGGAKAGLDPPGILCIHLPPYSVPVSLWSSNTVESHHKLRTALHTSLVPSVQSFYATPSMVEDFLLLPKLSPHYSGAFDPMAVVTLLSADPALPTLPPPAAARGLACYAFPPRLSATNPVDRTSQPASPRPGQSFDAGQPLAESVPQKQLHLPLPLTLAGAGAILGAKFATLTPHAYRKLVGTSDVTGVNQRQERDAALTAMRSSHDARTPPLDLQGGRASASLSGEGPETIPELLRTSHFRVLLSWHLDGSIRFYDASPHLLMMGDVDDSDLRDQLASPRVWLQSGFPSPLPHLTVEIRSLLQDPSMLGHPTFDRIRSRARVDDVTFSPEVLELSISLSTGQLLHYRYDFARLSETRAINEEVEEDIRQEEAAAADLRIPPVTSPRVRNRSSITSQSNVVSPQAQTHRLDDEMSRAMQELDTDGPNNALPPGVPPPRPNRDPKRQSGLFQTEPTASRSQETHVFGPIDQSFSTVPARRVLPSGPSHPGLQSTGRLEQTGPPPTFTSGTDTDEVIFLHHMADRQFDGFKPNLMINLMRGEISAFAASDIGFLAVACGTALAVMDFRGAELILREGFGDDSHGHSGHSRDESRDVRKMAEAEGKSAIVHLKFSVCRVADDTSLAPRLIVVRDNGYTTIWTLQKTLDMWLAERTSGNKLEDFARPRGLEILDVGGNVCPALPNELQRALREQEHGPVGMTADPTLPDANVALSFTDRQLAVRFGITGPTISRAEIGESVLGCGVIERFHDKVAAVVTPSSIRLYSLPKLEQITRLQRHHREVGETHGMRSSISFDAHGDFVEVCSSLDVRLWTMFGSLRRPGQPNLTLCPEPRLRTTPLHPGAVGSAAGVATSIAGWFGTKTTGVLSVGAQMDAVLAGPNRPEPPKLGEALPPRDYRPRAQPLEAEHGREAGSATTATAARPGSSLTAARRDAGKARQVAEQADTTKATSYQNIDLLKARGAMMSGIEDGLTSLERGASSFVKNTRDMAIKSAAKDKLSKFLF</sequence>
<dbReference type="Pfam" id="PF08596">
    <property type="entry name" value="Lgl_C"/>
    <property type="match status" value="1"/>
</dbReference>
<feature type="compositionally biased region" description="Low complexity" evidence="4">
    <location>
        <begin position="382"/>
        <end position="401"/>
    </location>
</feature>
<dbReference type="PANTHER" id="PTHR10241:SF25">
    <property type="entry name" value="TOMOSYN, ISOFORM C"/>
    <property type="match status" value="1"/>
</dbReference>
<feature type="compositionally biased region" description="Polar residues" evidence="4">
    <location>
        <begin position="537"/>
        <end position="547"/>
    </location>
</feature>
<dbReference type="OrthoDB" id="19944at2759"/>
<dbReference type="FunFam" id="2.130.10.10:FF:002916">
    <property type="entry name" value="Chromosome 8, whole genome shotgun sequence"/>
    <property type="match status" value="1"/>
</dbReference>
<dbReference type="GO" id="GO:0005737">
    <property type="term" value="C:cytoplasm"/>
    <property type="evidence" value="ECO:0007669"/>
    <property type="project" value="TreeGrafter"/>
</dbReference>
<dbReference type="GO" id="GO:0045159">
    <property type="term" value="F:myosin II binding"/>
    <property type="evidence" value="ECO:0007669"/>
    <property type="project" value="TreeGrafter"/>
</dbReference>
<dbReference type="GO" id="GO:0006893">
    <property type="term" value="P:Golgi to plasma membrane transport"/>
    <property type="evidence" value="ECO:0007669"/>
    <property type="project" value="TreeGrafter"/>
</dbReference>
<name>A0A317XPF1_9BASI</name>
<feature type="region of interest" description="Disordered" evidence="4">
    <location>
        <begin position="1294"/>
        <end position="1364"/>
    </location>
</feature>
<dbReference type="InterPro" id="IPR001680">
    <property type="entry name" value="WD40_rpt"/>
</dbReference>
<keyword evidence="2" id="KW-0268">Exocytosis</keyword>
<dbReference type="Gene3D" id="2.130.10.10">
    <property type="entry name" value="YVTN repeat-like/Quinoprotein amine dehydrogenase"/>
    <property type="match status" value="2"/>
</dbReference>
<feature type="compositionally biased region" description="Basic and acidic residues" evidence="4">
    <location>
        <begin position="1310"/>
        <end position="1328"/>
    </location>
</feature>
<dbReference type="InParanoid" id="A0A317XPF1"/>
<keyword evidence="3" id="KW-0853">WD repeat</keyword>
<organism evidence="6 7">
    <name type="scientific">Testicularia cyperi</name>
    <dbReference type="NCBI Taxonomy" id="1882483"/>
    <lineage>
        <taxon>Eukaryota</taxon>
        <taxon>Fungi</taxon>
        <taxon>Dikarya</taxon>
        <taxon>Basidiomycota</taxon>
        <taxon>Ustilaginomycotina</taxon>
        <taxon>Ustilaginomycetes</taxon>
        <taxon>Ustilaginales</taxon>
        <taxon>Anthracoideaceae</taxon>
        <taxon>Testicularia</taxon>
    </lineage>
</organism>
<feature type="region of interest" description="Disordered" evidence="4">
    <location>
        <begin position="799"/>
        <end position="928"/>
    </location>
</feature>
<evidence type="ECO:0000256" key="2">
    <source>
        <dbReference type="ARBA" id="ARBA00022483"/>
    </source>
</evidence>
<gene>
    <name evidence="6" type="ORF">BCV70DRAFT_200398</name>
</gene>
<feature type="compositionally biased region" description="Polar residues" evidence="4">
    <location>
        <begin position="138"/>
        <end position="154"/>
    </location>
</feature>
<dbReference type="InterPro" id="IPR015943">
    <property type="entry name" value="WD40/YVTN_repeat-like_dom_sf"/>
</dbReference>
<dbReference type="GO" id="GO:0005096">
    <property type="term" value="F:GTPase activator activity"/>
    <property type="evidence" value="ECO:0007669"/>
    <property type="project" value="TreeGrafter"/>
</dbReference>
<feature type="region of interest" description="Disordered" evidence="4">
    <location>
        <begin position="621"/>
        <end position="648"/>
    </location>
</feature>